<reference evidence="2" key="1">
    <citation type="journal article" date="2019" name="Int. J. Syst. Evol. Microbiol.">
        <title>The Global Catalogue of Microorganisms (GCM) 10K type strain sequencing project: providing services to taxonomists for standard genome sequencing and annotation.</title>
        <authorList>
            <consortium name="The Broad Institute Genomics Platform"/>
            <consortium name="The Broad Institute Genome Sequencing Center for Infectious Disease"/>
            <person name="Wu L."/>
            <person name="Ma J."/>
        </authorList>
    </citation>
    <scope>NUCLEOTIDE SEQUENCE [LARGE SCALE GENOMIC DNA]</scope>
    <source>
        <strain evidence="2">NBRC 108728</strain>
    </source>
</reference>
<dbReference type="EMBL" id="AP027732">
    <property type="protein sequence ID" value="BDZ48877.1"/>
    <property type="molecule type" value="Genomic_DNA"/>
</dbReference>
<dbReference type="SUPFAM" id="SSF52777">
    <property type="entry name" value="CoA-dependent acyltransferases"/>
    <property type="match status" value="1"/>
</dbReference>
<dbReference type="Gene3D" id="3.30.559.30">
    <property type="entry name" value="Nonribosomal peptide synthetase, condensation domain"/>
    <property type="match status" value="1"/>
</dbReference>
<evidence type="ECO:0000313" key="1">
    <source>
        <dbReference type="EMBL" id="BDZ48877.1"/>
    </source>
</evidence>
<gene>
    <name evidence="1" type="ORF">GCM10025867_11180</name>
</gene>
<keyword evidence="2" id="KW-1185">Reference proteome</keyword>
<organism evidence="1 2">
    <name type="scientific">Frondihabitans sucicola</name>
    <dbReference type="NCBI Taxonomy" id="1268041"/>
    <lineage>
        <taxon>Bacteria</taxon>
        <taxon>Bacillati</taxon>
        <taxon>Actinomycetota</taxon>
        <taxon>Actinomycetes</taxon>
        <taxon>Micrococcales</taxon>
        <taxon>Microbacteriaceae</taxon>
        <taxon>Frondihabitans</taxon>
    </lineage>
</organism>
<proteinExistence type="predicted"/>
<protein>
    <submittedName>
        <fullName evidence="1">Uncharacterized protein</fullName>
    </submittedName>
</protein>
<evidence type="ECO:0000313" key="2">
    <source>
        <dbReference type="Proteomes" id="UP001321486"/>
    </source>
</evidence>
<name>A0ABM8GKG1_9MICO</name>
<dbReference type="Proteomes" id="UP001321486">
    <property type="component" value="Chromosome"/>
</dbReference>
<accession>A0ABM8GKG1</accession>
<sequence>MQAALCAAAASALFRTSADGRVRINVPIDLRSAVDLDDDVVIRFSATMVDLERVAGEPFWDLARRAHGQLDAARQPATVQATALMIAAATPATPEEAEGAMLAATGADIEITNLGVVDPSAEAEISALWGPTMTTQVDGERILGVVTSGGVLRLVNVTHDPSGDIAADIVGALAAALD</sequence>